<sequence length="205" mass="23645">MTSLLEEITQIQLQADDPEEQHIVTGVSWEQYEAFLSRLGDSSGYRITYLEGVLEIVSPSRRHEVSKKNIGRLLEVYFEENRIRFWALGSTTLRKQEKKGGKEPDECYCIGTEKEFPDLAIEVVFTSGGIDKLEVYKRLGVREVWFWHNNQFSIYSLQGDKYEQISKSELLPDLDLALLAEYVMQPDPLEAMLDFRAKIRGGDAK</sequence>
<dbReference type="InterPro" id="IPR008538">
    <property type="entry name" value="Uma2"/>
</dbReference>
<keyword evidence="2" id="KW-0255">Endonuclease</keyword>
<dbReference type="PANTHER" id="PTHR47152">
    <property type="entry name" value="SLR2084 PROTEIN-RELATED"/>
    <property type="match status" value="1"/>
</dbReference>
<dbReference type="RefSeq" id="WP_190830705.1">
    <property type="nucleotide sequence ID" value="NZ_CAWPPI010000064.1"/>
</dbReference>
<organism evidence="2 3">
    <name type="scientific">Iningainema tapete BLCC-T55</name>
    <dbReference type="NCBI Taxonomy" id="2748662"/>
    <lineage>
        <taxon>Bacteria</taxon>
        <taxon>Bacillati</taxon>
        <taxon>Cyanobacteriota</taxon>
        <taxon>Cyanophyceae</taxon>
        <taxon>Nostocales</taxon>
        <taxon>Scytonemataceae</taxon>
        <taxon>Iningainema tapete</taxon>
    </lineage>
</organism>
<keyword evidence="2" id="KW-0540">Nuclease</keyword>
<keyword evidence="2" id="KW-0378">Hydrolase</keyword>
<dbReference type="Proteomes" id="UP000629098">
    <property type="component" value="Unassembled WGS sequence"/>
</dbReference>
<dbReference type="InterPro" id="IPR011335">
    <property type="entry name" value="Restrct_endonuc-II-like"/>
</dbReference>
<evidence type="ECO:0000313" key="2">
    <source>
        <dbReference type="EMBL" id="MBD2774109.1"/>
    </source>
</evidence>
<dbReference type="PANTHER" id="PTHR47152:SF4">
    <property type="entry name" value="SLR0445 PROTEIN"/>
    <property type="match status" value="1"/>
</dbReference>
<reference evidence="2" key="1">
    <citation type="submission" date="2020-09" db="EMBL/GenBank/DDBJ databases">
        <title>Iningainema tapete sp. nov. (Scytonemataceae, Cyanobacteria) from greenhouses in central Florida (USA) produces two types of nodularin with biosynthetic potential for microcystin-LR and anabaenopeptins.</title>
        <authorList>
            <person name="Berthold D.E."/>
            <person name="Lefler F.W."/>
            <person name="Huang I.-S."/>
            <person name="Abdulla H."/>
            <person name="Zimba P.V."/>
            <person name="Laughinghouse H.D. IV."/>
        </authorList>
    </citation>
    <scope>NUCLEOTIDE SEQUENCE</scope>
    <source>
        <strain evidence="2">BLCCT55</strain>
    </source>
</reference>
<dbReference type="Pfam" id="PF05685">
    <property type="entry name" value="Uma2"/>
    <property type="match status" value="1"/>
</dbReference>
<dbReference type="Gene3D" id="3.90.1570.10">
    <property type="entry name" value="tt1808, chain A"/>
    <property type="match status" value="1"/>
</dbReference>
<gene>
    <name evidence="2" type="ORF">ICL16_19020</name>
</gene>
<feature type="domain" description="Putative restriction endonuclease" evidence="1">
    <location>
        <begin position="29"/>
        <end position="174"/>
    </location>
</feature>
<dbReference type="SUPFAM" id="SSF52980">
    <property type="entry name" value="Restriction endonuclease-like"/>
    <property type="match status" value="1"/>
</dbReference>
<name>A0A8J6XLY3_9CYAN</name>
<dbReference type="CDD" id="cd06260">
    <property type="entry name" value="DUF820-like"/>
    <property type="match status" value="1"/>
</dbReference>
<evidence type="ECO:0000259" key="1">
    <source>
        <dbReference type="Pfam" id="PF05685"/>
    </source>
</evidence>
<dbReference type="AlphaFoldDB" id="A0A8J6XLY3"/>
<dbReference type="EMBL" id="JACXAE010000064">
    <property type="protein sequence ID" value="MBD2774109.1"/>
    <property type="molecule type" value="Genomic_DNA"/>
</dbReference>
<keyword evidence="3" id="KW-1185">Reference proteome</keyword>
<protein>
    <submittedName>
        <fullName evidence="2">Uma2 family endonuclease</fullName>
    </submittedName>
</protein>
<proteinExistence type="predicted"/>
<comment type="caution">
    <text evidence="2">The sequence shown here is derived from an EMBL/GenBank/DDBJ whole genome shotgun (WGS) entry which is preliminary data.</text>
</comment>
<dbReference type="InterPro" id="IPR012296">
    <property type="entry name" value="Nuclease_put_TT1808"/>
</dbReference>
<accession>A0A8J6XLY3</accession>
<evidence type="ECO:0000313" key="3">
    <source>
        <dbReference type="Proteomes" id="UP000629098"/>
    </source>
</evidence>
<dbReference type="GO" id="GO:0004519">
    <property type="term" value="F:endonuclease activity"/>
    <property type="evidence" value="ECO:0007669"/>
    <property type="project" value="UniProtKB-KW"/>
</dbReference>